<gene>
    <name evidence="1" type="ORF">FKW44_005770</name>
</gene>
<evidence type="ECO:0000313" key="2">
    <source>
        <dbReference type="Proteomes" id="UP000595437"/>
    </source>
</evidence>
<name>A0A7T8KCD8_CALRO</name>
<protein>
    <submittedName>
        <fullName evidence="1">Uncharacterized protein</fullName>
    </submittedName>
</protein>
<dbReference type="Proteomes" id="UP000595437">
    <property type="component" value="Chromosome 4"/>
</dbReference>
<accession>A0A7T8KCD8</accession>
<sequence length="49" mass="5533">GYRRLQRHHDGVFNPTANVPWSSADNKYSILGFPNMLYAGLEPQCGKII</sequence>
<proteinExistence type="predicted"/>
<keyword evidence="2" id="KW-1185">Reference proteome</keyword>
<feature type="non-terminal residue" evidence="1">
    <location>
        <position position="1"/>
    </location>
</feature>
<reference evidence="2" key="1">
    <citation type="submission" date="2021-01" db="EMBL/GenBank/DDBJ databases">
        <title>Caligus Genome Assembly.</title>
        <authorList>
            <person name="Gallardo-Escarate C."/>
        </authorList>
    </citation>
    <scope>NUCLEOTIDE SEQUENCE [LARGE SCALE GENOMIC DNA]</scope>
</reference>
<dbReference type="EMBL" id="CP045893">
    <property type="protein sequence ID" value="QQP53325.1"/>
    <property type="molecule type" value="Genomic_DNA"/>
</dbReference>
<dbReference type="AlphaFoldDB" id="A0A7T8KCD8"/>
<organism evidence="1 2">
    <name type="scientific">Caligus rogercresseyi</name>
    <name type="common">Sea louse</name>
    <dbReference type="NCBI Taxonomy" id="217165"/>
    <lineage>
        <taxon>Eukaryota</taxon>
        <taxon>Metazoa</taxon>
        <taxon>Ecdysozoa</taxon>
        <taxon>Arthropoda</taxon>
        <taxon>Crustacea</taxon>
        <taxon>Multicrustacea</taxon>
        <taxon>Hexanauplia</taxon>
        <taxon>Copepoda</taxon>
        <taxon>Siphonostomatoida</taxon>
        <taxon>Caligidae</taxon>
        <taxon>Caligus</taxon>
    </lineage>
</organism>
<evidence type="ECO:0000313" key="1">
    <source>
        <dbReference type="EMBL" id="QQP53325.1"/>
    </source>
</evidence>